<dbReference type="SUPFAM" id="SSF56281">
    <property type="entry name" value="Metallo-hydrolase/oxidoreductase"/>
    <property type="match status" value="1"/>
</dbReference>
<protein>
    <submittedName>
        <fullName evidence="6">Metallo-beta-lactamase domain protein</fullName>
    </submittedName>
</protein>
<evidence type="ECO:0000313" key="6">
    <source>
        <dbReference type="EMBL" id="GBG05250.1"/>
    </source>
</evidence>
<comment type="cofactor">
    <cofactor evidence="1">
        <name>Zn(2+)</name>
        <dbReference type="ChEBI" id="CHEBI:29105"/>
    </cofactor>
</comment>
<evidence type="ECO:0000313" key="7">
    <source>
        <dbReference type="Proteomes" id="UP000257317"/>
    </source>
</evidence>
<dbReference type="InterPro" id="IPR036866">
    <property type="entry name" value="RibonucZ/Hydroxyglut_hydro"/>
</dbReference>
<keyword evidence="3" id="KW-0378">Hydrolase</keyword>
<dbReference type="SMART" id="SM00849">
    <property type="entry name" value="Lactamase_B"/>
    <property type="match status" value="1"/>
</dbReference>
<dbReference type="OrthoDB" id="9802897at2"/>
<dbReference type="CDD" id="cd06262">
    <property type="entry name" value="metallo-hydrolase-like_MBL-fold"/>
    <property type="match status" value="1"/>
</dbReference>
<dbReference type="Gene3D" id="3.60.15.10">
    <property type="entry name" value="Ribonuclease Z/Hydroxyacylglutathione hydrolase-like"/>
    <property type="match status" value="1"/>
</dbReference>
<dbReference type="GO" id="GO:0046872">
    <property type="term" value="F:metal ion binding"/>
    <property type="evidence" value="ECO:0007669"/>
    <property type="project" value="UniProtKB-KW"/>
</dbReference>
<name>A0A2Z6TG13_9LACO</name>
<proteinExistence type="predicted"/>
<evidence type="ECO:0000256" key="3">
    <source>
        <dbReference type="ARBA" id="ARBA00022801"/>
    </source>
</evidence>
<evidence type="ECO:0000256" key="4">
    <source>
        <dbReference type="ARBA" id="ARBA00022833"/>
    </source>
</evidence>
<comment type="caution">
    <text evidence="6">The sequence shown here is derived from an EMBL/GenBank/DDBJ whole genome shotgun (WGS) entry which is preliminary data.</text>
</comment>
<dbReference type="PANTHER" id="PTHR46233">
    <property type="entry name" value="HYDROXYACYLGLUTATHIONE HYDROLASE GLOC"/>
    <property type="match status" value="1"/>
</dbReference>
<dbReference type="InterPro" id="IPR001279">
    <property type="entry name" value="Metallo-B-lactamas"/>
</dbReference>
<accession>A0A2Z6TG13</accession>
<reference evidence="7" key="1">
    <citation type="submission" date="2018-03" db="EMBL/GenBank/DDBJ databases">
        <title>New taxa in the Lactobacillus gasseri group.</title>
        <authorList>
            <person name="Tanizawa Y."/>
            <person name="Tohno M."/>
            <person name="Endo A."/>
            <person name="Arita M."/>
        </authorList>
    </citation>
    <scope>NUCLEOTIDE SEQUENCE [LARGE SCALE GENOMIC DNA]</scope>
    <source>
        <strain evidence="7">DSM 24759</strain>
    </source>
</reference>
<evidence type="ECO:0000256" key="1">
    <source>
        <dbReference type="ARBA" id="ARBA00001947"/>
    </source>
</evidence>
<evidence type="ECO:0000259" key="5">
    <source>
        <dbReference type="SMART" id="SM00849"/>
    </source>
</evidence>
<organism evidence="6 7">
    <name type="scientific">Lactobacillus rodentium</name>
    <dbReference type="NCBI Taxonomy" id="947835"/>
    <lineage>
        <taxon>Bacteria</taxon>
        <taxon>Bacillati</taxon>
        <taxon>Bacillota</taxon>
        <taxon>Bacilli</taxon>
        <taxon>Lactobacillales</taxon>
        <taxon>Lactobacillaceae</taxon>
        <taxon>Lactobacillus</taxon>
    </lineage>
</organism>
<dbReference type="AlphaFoldDB" id="A0A2Z6TG13"/>
<dbReference type="GO" id="GO:0016787">
    <property type="term" value="F:hydrolase activity"/>
    <property type="evidence" value="ECO:0007669"/>
    <property type="project" value="UniProtKB-KW"/>
</dbReference>
<keyword evidence="4" id="KW-0862">Zinc</keyword>
<keyword evidence="2" id="KW-0479">Metal-binding</keyword>
<gene>
    <name evidence="6" type="primary">gloB</name>
    <name evidence="6" type="ORF">LrDSM24759_11640</name>
</gene>
<keyword evidence="7" id="KW-1185">Reference proteome</keyword>
<dbReference type="InterPro" id="IPR051453">
    <property type="entry name" value="MBL_Glyoxalase_II"/>
</dbReference>
<feature type="domain" description="Metallo-beta-lactamase" evidence="5">
    <location>
        <begin position="13"/>
        <end position="194"/>
    </location>
</feature>
<dbReference type="RefSeq" id="WP_117118580.1">
    <property type="nucleotide sequence ID" value="NZ_BFBY01000009.1"/>
</dbReference>
<evidence type="ECO:0000256" key="2">
    <source>
        <dbReference type="ARBA" id="ARBA00022723"/>
    </source>
</evidence>
<dbReference type="Pfam" id="PF00753">
    <property type="entry name" value="Lactamase_B"/>
    <property type="match status" value="1"/>
</dbReference>
<dbReference type="EMBL" id="BFBY01000009">
    <property type="protein sequence ID" value="GBG05250.1"/>
    <property type="molecule type" value="Genomic_DNA"/>
</dbReference>
<dbReference type="PANTHER" id="PTHR46233:SF3">
    <property type="entry name" value="HYDROXYACYLGLUTATHIONE HYDROLASE GLOC"/>
    <property type="match status" value="1"/>
</dbReference>
<dbReference type="Proteomes" id="UP000257317">
    <property type="component" value="Unassembled WGS sequence"/>
</dbReference>
<sequence length="215" mass="23896">MQLFIQPVVNVFQTAAYFFIDEKTKHGFLIDPGAEGEKLLKKIAEKGWKIDKVLLTHGHFDHSYQAAKVADTLGVACVVNENAVDFMKNDQLNLSARYQQHVQWPKRVELVKDHTMIKSDDGSFELEAIATPGHTPDSQIFYSKKYGFALVGDMLYNGDIGLTEFPGGDKKQILDSIANKIATLPDKTELLTGHTAPMTVEGVKAILAEDYGIRV</sequence>